<proteinExistence type="predicted"/>
<evidence type="ECO:0000313" key="4">
    <source>
        <dbReference type="Proteomes" id="UP000215086"/>
    </source>
</evidence>
<dbReference type="EMBL" id="CP018477">
    <property type="protein sequence ID" value="ASV74577.1"/>
    <property type="molecule type" value="Genomic_DNA"/>
</dbReference>
<dbReference type="KEGG" id="ttf:THTE_1975"/>
<keyword evidence="4" id="KW-1185">Reference proteome</keyword>
<feature type="region of interest" description="Disordered" evidence="1">
    <location>
        <begin position="631"/>
        <end position="650"/>
    </location>
</feature>
<keyword evidence="2" id="KW-0812">Transmembrane</keyword>
<feature type="transmembrane region" description="Helical" evidence="2">
    <location>
        <begin position="154"/>
        <end position="176"/>
    </location>
</feature>
<dbReference type="InterPro" id="IPR008930">
    <property type="entry name" value="Terpenoid_cyclase/PrenylTrfase"/>
</dbReference>
<dbReference type="Gene3D" id="1.50.10.20">
    <property type="match status" value="2"/>
</dbReference>
<evidence type="ECO:0000256" key="2">
    <source>
        <dbReference type="SAM" id="Phobius"/>
    </source>
</evidence>
<evidence type="ECO:0000313" key="3">
    <source>
        <dbReference type="EMBL" id="ASV74577.1"/>
    </source>
</evidence>
<sequence length="650" mass="71544">METGSPSHESRSSLQPGQIWLDGGVLACACPDCGAPMSIRLWLRLADCWRCGASVELTEEQEAEAIRLLQLWEAERLQQVQQAARSIQPSLRARSTGQGPKVPTPPRWTAEVPKSAGQPMRSPSRQAEERREFLRQSIAPRKVRSLWQVIWDDAPAWLISLVFHLVAFLLLGMLAAPGGLPPPAITLSTSINYRDSPGEEGLLEEREHLPNEFEEAGLVTDVHLPAEQDVGIVDQFAPDSLGESLQPTLPMAAVADRLSDVLLSRPVAAIFAGRDPSVRSRLLAEQGGTNETEAAVARGLRWLAKHQNADGSWSLHAFHLAPGASGDEDGLGQQADVAATALALLPFLGAGQTHIQGEYRQVVLKGLNWLVSHQGPDGDLRGNGIGDMYAHGQAALVLCEAYAMTQDPQLREPAQKAIDFIIRAQHPAGGWRYEPGQEGDTSVLGWQLMALRSGKMAYLRVPDTVFYKASQYLDSAQTDQYGGRYAYRPGHAATPTMTAEALLCRQYLGWPREHRGMKAGAYYLLENLPSPKKLDTSQPWFYYIYYATQVMHNMGGDFWRKWNEAMKATLLPTQRKTGSLAGSWDPTERYGRQGGRIYTTALAICTLEVYYRHMPLYDPLPILAQNVQPASGNANETAKPNRSSPAQNTP</sequence>
<dbReference type="CDD" id="cd00688">
    <property type="entry name" value="ISOPREN_C2_like"/>
    <property type="match status" value="1"/>
</dbReference>
<feature type="region of interest" description="Disordered" evidence="1">
    <location>
        <begin position="88"/>
        <end position="129"/>
    </location>
</feature>
<gene>
    <name evidence="3" type="ORF">THTE_1975</name>
</gene>
<dbReference type="AlphaFoldDB" id="A0A286RF61"/>
<feature type="compositionally biased region" description="Polar residues" evidence="1">
    <location>
        <begin position="88"/>
        <end position="98"/>
    </location>
</feature>
<name>A0A286RF61_9BACT</name>
<dbReference type="SUPFAM" id="SSF48239">
    <property type="entry name" value="Terpenoid cyclases/Protein prenyltransferases"/>
    <property type="match status" value="1"/>
</dbReference>
<dbReference type="Proteomes" id="UP000215086">
    <property type="component" value="Chromosome"/>
</dbReference>
<evidence type="ECO:0000256" key="1">
    <source>
        <dbReference type="SAM" id="MobiDB-lite"/>
    </source>
</evidence>
<keyword evidence="2" id="KW-0472">Membrane</keyword>
<organism evidence="3 4">
    <name type="scientific">Thermogutta terrifontis</name>
    <dbReference type="NCBI Taxonomy" id="1331910"/>
    <lineage>
        <taxon>Bacteria</taxon>
        <taxon>Pseudomonadati</taxon>
        <taxon>Planctomycetota</taxon>
        <taxon>Planctomycetia</taxon>
        <taxon>Pirellulales</taxon>
        <taxon>Thermoguttaceae</taxon>
        <taxon>Thermogutta</taxon>
    </lineage>
</organism>
<reference evidence="3 4" key="1">
    <citation type="journal article" name="Front. Microbiol.">
        <title>Sugar Metabolism of the First Thermophilic Planctomycete Thermogutta terrifontis: Comparative Genomic and Transcriptomic Approaches.</title>
        <authorList>
            <person name="Elcheninov A.G."/>
            <person name="Menzel P."/>
            <person name="Gudbergsdottir S.R."/>
            <person name="Slesarev A.I."/>
            <person name="Kadnikov V.V."/>
            <person name="Krogh A."/>
            <person name="Bonch-Osmolovskaya E.A."/>
            <person name="Peng X."/>
            <person name="Kublanov I.V."/>
        </authorList>
    </citation>
    <scope>NUCLEOTIDE SEQUENCE [LARGE SCALE GENOMIC DNA]</scope>
    <source>
        <strain evidence="3 4">R1</strain>
    </source>
</reference>
<accession>A0A286RF61</accession>
<protein>
    <submittedName>
        <fullName evidence="3">Uncharacterized protein</fullName>
    </submittedName>
</protein>
<keyword evidence="2" id="KW-1133">Transmembrane helix</keyword>